<dbReference type="Pfam" id="PF11860">
    <property type="entry name" value="Muramidase"/>
    <property type="match status" value="1"/>
</dbReference>
<evidence type="ECO:0000259" key="1">
    <source>
        <dbReference type="Pfam" id="PF11860"/>
    </source>
</evidence>
<sequence>MGNLTENDFQRVADLFGVEVAVVKAVQAVEAGGYGGFVAPGRPVILFEGHIFWHELKKWGLDPEKYVAGNENILYPTWEKGHYYGGMKEYERLENAREIHKEAADASTSWGMFQVMGFNYAMCGYGSVEEMVKDMCVGEDKQLEAFARFVKLARLQSCLEQKDWAGFTRRYNGPGYAQNQYDKKLEGAYRKFIKE</sequence>
<dbReference type="AlphaFoldDB" id="A0A0I9SB29"/>
<dbReference type="EMBL" id="JMZZ02000105">
    <property type="protein sequence ID" value="KFX75111.1"/>
    <property type="molecule type" value="Genomic_DNA"/>
</dbReference>
<dbReference type="PATRIC" id="fig|817.52.peg.3808"/>
<organism evidence="2">
    <name type="scientific">Bacteroides fragilis</name>
    <dbReference type="NCBI Taxonomy" id="817"/>
    <lineage>
        <taxon>Bacteria</taxon>
        <taxon>Pseudomonadati</taxon>
        <taxon>Bacteroidota</taxon>
        <taxon>Bacteroidia</taxon>
        <taxon>Bacteroidales</taxon>
        <taxon>Bacteroidaceae</taxon>
        <taxon>Bacteroides</taxon>
    </lineage>
</organism>
<evidence type="ECO:0000313" key="2">
    <source>
        <dbReference type="EMBL" id="KFX75111.1"/>
    </source>
</evidence>
<proteinExistence type="predicted"/>
<comment type="caution">
    <text evidence="2">The sequence shown here is derived from an EMBL/GenBank/DDBJ whole genome shotgun (WGS) entry which is preliminary data.</text>
</comment>
<reference evidence="2" key="1">
    <citation type="book" date="2014" name="THE 24TH EUROPEAN CONGRESS OF CLINICAL MICROBIOLOGY AND INFECTIOUS DISEASES" publisher="ECCMID 2014" city="Barcelona, Spain">
        <title>Identification of resistance genes in three multidrug-resistant Bacteroides fragilis isolates by whole genome sequencing.</title>
        <editorList>
            <person name="Unknown"/>
            <person name="A."/>
        </editorList>
        <authorList>
            <person name="Sydenham T.V."/>
            <person name="Hasman H."/>
            <person name="Wang M."/>
            <person name="Soki J."/>
            <person name="Nagy E."/>
            <person name="Justesen U.S."/>
        </authorList>
    </citation>
    <scope>NUCLEOTIDE SEQUENCE</scope>
    <source>
        <strain evidence="2">DCMOUH0018B</strain>
    </source>
</reference>
<dbReference type="RefSeq" id="WP_032543516.1">
    <property type="nucleotide sequence ID" value="NZ_CAEUHN010000018.1"/>
</dbReference>
<reference evidence="2" key="2">
    <citation type="submission" date="2014-07" db="EMBL/GenBank/DDBJ databases">
        <title>Genetics and epidemiology of antimicrobial resistance in B. fragilis group.</title>
        <authorList>
            <person name="Sydenham T.V."/>
            <person name="Hasman H."/>
            <person name="Kemp M."/>
            <person name="Justesen U.S."/>
        </authorList>
    </citation>
    <scope>NUCLEOTIDE SEQUENCE [LARGE SCALE GENOMIC DNA]</scope>
    <source>
        <strain evidence="2">DCMOUH0018B</strain>
    </source>
</reference>
<dbReference type="InterPro" id="IPR024408">
    <property type="entry name" value="Muramidase"/>
</dbReference>
<gene>
    <name evidence="2" type="ORF">EE52_0208590</name>
</gene>
<protein>
    <submittedName>
        <fullName evidence="2">Peptidoglycan-binding protein</fullName>
    </submittedName>
</protein>
<accession>A0A0I9SB29</accession>
<feature type="domain" description="N-acetylmuramidase" evidence="1">
    <location>
        <begin position="19"/>
        <end position="192"/>
    </location>
</feature>
<name>A0A0I9SB29_BACFG</name>